<dbReference type="Gene3D" id="1.10.357.10">
    <property type="entry name" value="Tetracycline Repressor, domain 2"/>
    <property type="match status" value="1"/>
</dbReference>
<evidence type="ECO:0000256" key="1">
    <source>
        <dbReference type="ARBA" id="ARBA00023125"/>
    </source>
</evidence>
<feature type="domain" description="HTH tetR-type" evidence="3">
    <location>
        <begin position="23"/>
        <end position="83"/>
    </location>
</feature>
<proteinExistence type="predicted"/>
<evidence type="ECO:0000256" key="2">
    <source>
        <dbReference type="PROSITE-ProRule" id="PRU00335"/>
    </source>
</evidence>
<accession>A0ABQ6LYR4</accession>
<dbReference type="InterPro" id="IPR009057">
    <property type="entry name" value="Homeodomain-like_sf"/>
</dbReference>
<dbReference type="Proteomes" id="UP001224392">
    <property type="component" value="Unassembled WGS sequence"/>
</dbReference>
<feature type="DNA-binding region" description="H-T-H motif" evidence="2">
    <location>
        <begin position="46"/>
        <end position="65"/>
    </location>
</feature>
<name>A0ABQ6LYR4_9GAMM</name>
<reference evidence="4 5" key="1">
    <citation type="submission" date="2023-04" db="EMBL/GenBank/DDBJ databases">
        <title>Marinobulbifer ophiurae gen. nov., sp. Nov., isolate from tissue of brittle star Ophioplocus japonicus.</title>
        <authorList>
            <person name="Kawano K."/>
            <person name="Sawayama S."/>
            <person name="Nakagawa S."/>
        </authorList>
    </citation>
    <scope>NUCLEOTIDE SEQUENCE [LARGE SCALE GENOMIC DNA]</scope>
    <source>
        <strain evidence="4 5">NKW57</strain>
    </source>
</reference>
<evidence type="ECO:0000313" key="4">
    <source>
        <dbReference type="EMBL" id="GMG87185.1"/>
    </source>
</evidence>
<keyword evidence="1 2" id="KW-0238">DNA-binding</keyword>
<dbReference type="EMBL" id="BSYJ01000003">
    <property type="protein sequence ID" value="GMG87185.1"/>
    <property type="molecule type" value="Genomic_DNA"/>
</dbReference>
<evidence type="ECO:0000259" key="3">
    <source>
        <dbReference type="PROSITE" id="PS50977"/>
    </source>
</evidence>
<sequence length="235" mass="26410">MIKDTGKSELVYQGRRAQRADSRQRRKAILEATLRLIVREGIRGVRHRAVAKEAEVPLAATTYYFKDLNDLISDAFTYFAEQSLADTRQLEEDSFAAARRMDRSELASGPGRKLIVQQLTRFILSHIRNQASDRENRLVELAFRNEAVRNPQLTKTVRLSGDASVELIREFFDLLQIADSGAAAQIVYGTIMNLEYQILSGAVEIESPVLERTVTMMLKGLVPAVATTTETESSF</sequence>
<keyword evidence="5" id="KW-1185">Reference proteome</keyword>
<dbReference type="RefSeq" id="WP_285763823.1">
    <property type="nucleotide sequence ID" value="NZ_BSYJ01000003.1"/>
</dbReference>
<dbReference type="InterPro" id="IPR001647">
    <property type="entry name" value="HTH_TetR"/>
</dbReference>
<organism evidence="4 5">
    <name type="scientific">Biformimicrobium ophioploci</name>
    <dbReference type="NCBI Taxonomy" id="3036711"/>
    <lineage>
        <taxon>Bacteria</taxon>
        <taxon>Pseudomonadati</taxon>
        <taxon>Pseudomonadota</taxon>
        <taxon>Gammaproteobacteria</taxon>
        <taxon>Cellvibrionales</taxon>
        <taxon>Microbulbiferaceae</taxon>
        <taxon>Biformimicrobium</taxon>
    </lineage>
</organism>
<gene>
    <name evidence="4" type="ORF">MNKW57_15060</name>
</gene>
<comment type="caution">
    <text evidence="4">The sequence shown here is derived from an EMBL/GenBank/DDBJ whole genome shotgun (WGS) entry which is preliminary data.</text>
</comment>
<dbReference type="SUPFAM" id="SSF46689">
    <property type="entry name" value="Homeodomain-like"/>
    <property type="match status" value="1"/>
</dbReference>
<dbReference type="PROSITE" id="PS50977">
    <property type="entry name" value="HTH_TETR_2"/>
    <property type="match status" value="1"/>
</dbReference>
<protein>
    <submittedName>
        <fullName evidence="4">TetR family transcriptional regulator</fullName>
    </submittedName>
</protein>
<evidence type="ECO:0000313" key="5">
    <source>
        <dbReference type="Proteomes" id="UP001224392"/>
    </source>
</evidence>